<evidence type="ECO:0000313" key="1">
    <source>
        <dbReference type="EMBL" id="TYK28320.1"/>
    </source>
</evidence>
<evidence type="ECO:0000313" key="2">
    <source>
        <dbReference type="Proteomes" id="UP000321947"/>
    </source>
</evidence>
<proteinExistence type="predicted"/>
<organism evidence="1 2">
    <name type="scientific">Cucumis melo var. makuwa</name>
    <name type="common">Oriental melon</name>
    <dbReference type="NCBI Taxonomy" id="1194695"/>
    <lineage>
        <taxon>Eukaryota</taxon>
        <taxon>Viridiplantae</taxon>
        <taxon>Streptophyta</taxon>
        <taxon>Embryophyta</taxon>
        <taxon>Tracheophyta</taxon>
        <taxon>Spermatophyta</taxon>
        <taxon>Magnoliopsida</taxon>
        <taxon>eudicotyledons</taxon>
        <taxon>Gunneridae</taxon>
        <taxon>Pentapetalae</taxon>
        <taxon>rosids</taxon>
        <taxon>fabids</taxon>
        <taxon>Cucurbitales</taxon>
        <taxon>Cucurbitaceae</taxon>
        <taxon>Benincaseae</taxon>
        <taxon>Cucumis</taxon>
    </lineage>
</organism>
<dbReference type="InterPro" id="IPR011989">
    <property type="entry name" value="ARM-like"/>
</dbReference>
<sequence length="318" mass="35783">MEDSRGIDETHACWKREARTSHGVLESSLRVANPLGVKSPSQNSPVMGKQVFPSYFPHPCQSFLLLSPDSVPLVKARSSNSSSVALSSSSLSSLAKSRSKAKSRKHPKSRALPHPVKTFPKHFVRRKRVKEGLKIKVKFSPLSPLSFLLFKIAVLSFGSLLSLECILLLEVIESAFNEERGMIDLPDGLIHFRMNIVELLVDICQILRSSRFMEKLFFSGWTNGNVPIPWKEVESKLFALNVVAEVVLQEGQSFDFVVITQLVTMLAARPSNEIKGVMCLVCWFIDHWQKLLDLTLGQFLLFTQMPDPCYQADLLRLK</sequence>
<comment type="caution">
    <text evidence="1">The sequence shown here is derived from an EMBL/GenBank/DDBJ whole genome shotgun (WGS) entry which is preliminary data.</text>
</comment>
<dbReference type="EMBL" id="SSTD01002133">
    <property type="protein sequence ID" value="TYK28320.1"/>
    <property type="molecule type" value="Genomic_DNA"/>
</dbReference>
<accession>A0A5D3DYJ4</accession>
<protein>
    <submittedName>
        <fullName evidence="1">Transportin-3 isoform X2</fullName>
    </submittedName>
</protein>
<reference evidence="1 2" key="1">
    <citation type="submission" date="2019-08" db="EMBL/GenBank/DDBJ databases">
        <title>Draft genome sequences of two oriental melons (Cucumis melo L. var makuwa).</title>
        <authorList>
            <person name="Kwon S.-Y."/>
        </authorList>
    </citation>
    <scope>NUCLEOTIDE SEQUENCE [LARGE SCALE GENOMIC DNA]</scope>
    <source>
        <strain evidence="2">cv. Chang Bougi</strain>
        <tissue evidence="1">Leaf</tissue>
    </source>
</reference>
<dbReference type="AlphaFoldDB" id="A0A5D3DYJ4"/>
<dbReference type="Gene3D" id="1.25.10.10">
    <property type="entry name" value="Leucine-rich Repeat Variant"/>
    <property type="match status" value="1"/>
</dbReference>
<name>A0A5D3DYJ4_CUCMM</name>
<gene>
    <name evidence="1" type="ORF">E5676_scaffold600G001480</name>
</gene>
<dbReference type="Proteomes" id="UP000321947">
    <property type="component" value="Unassembled WGS sequence"/>
</dbReference>